<dbReference type="InterPro" id="IPR013525">
    <property type="entry name" value="ABC2_TM"/>
</dbReference>
<gene>
    <name evidence="8" type="ORF">M9R61_01115</name>
</gene>
<keyword evidence="4 6" id="KW-1133">Transmembrane helix</keyword>
<evidence type="ECO:0000256" key="2">
    <source>
        <dbReference type="ARBA" id="ARBA00022475"/>
    </source>
</evidence>
<dbReference type="PANTHER" id="PTHR30294">
    <property type="entry name" value="MEMBRANE COMPONENT OF ABC TRANSPORTER YHHJ-RELATED"/>
    <property type="match status" value="1"/>
</dbReference>
<feature type="transmembrane region" description="Helical" evidence="6">
    <location>
        <begin position="381"/>
        <end position="399"/>
    </location>
</feature>
<evidence type="ECO:0000313" key="9">
    <source>
        <dbReference type="Proteomes" id="UP001152172"/>
    </source>
</evidence>
<reference evidence="8" key="1">
    <citation type="submission" date="2022-05" db="EMBL/GenBank/DDBJ databases">
        <authorList>
            <person name="Colautti A."/>
            <person name="Iacumin L."/>
        </authorList>
    </citation>
    <scope>NUCLEOTIDE SEQUENCE</scope>
    <source>
        <strain evidence="8">DSM 30747</strain>
    </source>
</reference>
<feature type="transmembrane region" description="Helical" evidence="6">
    <location>
        <begin position="255"/>
        <end position="281"/>
    </location>
</feature>
<evidence type="ECO:0000256" key="1">
    <source>
        <dbReference type="ARBA" id="ARBA00004651"/>
    </source>
</evidence>
<dbReference type="InterPro" id="IPR051449">
    <property type="entry name" value="ABC-2_transporter_component"/>
</dbReference>
<proteinExistence type="predicted"/>
<dbReference type="Gene3D" id="3.40.1710.10">
    <property type="entry name" value="abc type-2 transporter like domain"/>
    <property type="match status" value="1"/>
</dbReference>
<evidence type="ECO:0000313" key="8">
    <source>
        <dbReference type="EMBL" id="MCZ8531942.1"/>
    </source>
</evidence>
<name>A0A9X3L693_9BACI</name>
<dbReference type="PANTHER" id="PTHR30294:SF29">
    <property type="entry name" value="MULTIDRUG ABC TRANSPORTER PERMEASE YBHS-RELATED"/>
    <property type="match status" value="1"/>
</dbReference>
<evidence type="ECO:0000256" key="5">
    <source>
        <dbReference type="ARBA" id="ARBA00023136"/>
    </source>
</evidence>
<protein>
    <submittedName>
        <fullName evidence="8">ABC transporter permease</fullName>
    </submittedName>
</protein>
<dbReference type="Proteomes" id="UP001152172">
    <property type="component" value="Unassembled WGS sequence"/>
</dbReference>
<comment type="subcellular location">
    <subcellularLocation>
        <location evidence="1">Cell membrane</location>
        <topology evidence="1">Multi-pass membrane protein</topology>
    </subcellularLocation>
</comment>
<evidence type="ECO:0000256" key="6">
    <source>
        <dbReference type="SAM" id="Phobius"/>
    </source>
</evidence>
<dbReference type="AlphaFoldDB" id="A0A9X3L693"/>
<dbReference type="GO" id="GO:0140359">
    <property type="term" value="F:ABC-type transporter activity"/>
    <property type="evidence" value="ECO:0007669"/>
    <property type="project" value="InterPro"/>
</dbReference>
<sequence length="406" mass="46980">MIDLKKIAFFTTQYRKSIQKKWKSLLLLFLFPIFLLVSTLGIIASLFVPSAKEPISIAFVDEDQTEETKILLEFMTLSIDKKEAIEIISMSKETADHKIENNEISTYILFPKEFTKKLYKGKSVSLTIVGNPSRTVDSFIVKELAESMTRYISSAQANILTVYDYASNAYIPEEELERLIFETFIEFTLYTLGSGQILDEEVITNITTTSPTNYYVVAGWFIAFSIWLFGSYSLLRKETQVALRIRWKLLGVTYWHTNVSQIVVALLVSLLFATVTLIPIVKYFAVEFFILDYFRLFLFILLYGWLILVSLSLVDLWISSKRVGLLLQFFLILILIVSSGAFIPTIYFPLLLKNLLPFFFSFEVFRWIVDIVLVGRNYADFTLLGIQSFVGLILLWISTQWKDRWK</sequence>
<dbReference type="EMBL" id="JAMKBI010000001">
    <property type="protein sequence ID" value="MCZ8531942.1"/>
    <property type="molecule type" value="Genomic_DNA"/>
</dbReference>
<dbReference type="RefSeq" id="WP_269920617.1">
    <property type="nucleotide sequence ID" value="NZ_JAMKBI010000001.1"/>
</dbReference>
<feature type="transmembrane region" description="Helical" evidence="6">
    <location>
        <begin position="293"/>
        <end position="318"/>
    </location>
</feature>
<evidence type="ECO:0000256" key="4">
    <source>
        <dbReference type="ARBA" id="ARBA00022989"/>
    </source>
</evidence>
<feature type="domain" description="ABC-2 type transporter transmembrane" evidence="7">
    <location>
        <begin position="23"/>
        <end position="396"/>
    </location>
</feature>
<evidence type="ECO:0000256" key="3">
    <source>
        <dbReference type="ARBA" id="ARBA00022692"/>
    </source>
</evidence>
<feature type="transmembrane region" description="Helical" evidence="6">
    <location>
        <begin position="325"/>
        <end position="349"/>
    </location>
</feature>
<keyword evidence="5 6" id="KW-0472">Membrane</keyword>
<organism evidence="8 9">
    <name type="scientific">Psychrobacillus psychrodurans</name>
    <dbReference type="NCBI Taxonomy" id="126157"/>
    <lineage>
        <taxon>Bacteria</taxon>
        <taxon>Bacillati</taxon>
        <taxon>Bacillota</taxon>
        <taxon>Bacilli</taxon>
        <taxon>Bacillales</taxon>
        <taxon>Bacillaceae</taxon>
        <taxon>Psychrobacillus</taxon>
    </lineage>
</organism>
<keyword evidence="9" id="KW-1185">Reference proteome</keyword>
<keyword evidence="3 6" id="KW-0812">Transmembrane</keyword>
<comment type="caution">
    <text evidence="8">The sequence shown here is derived from an EMBL/GenBank/DDBJ whole genome shotgun (WGS) entry which is preliminary data.</text>
</comment>
<evidence type="ECO:0000259" key="7">
    <source>
        <dbReference type="Pfam" id="PF12698"/>
    </source>
</evidence>
<keyword evidence="2" id="KW-1003">Cell membrane</keyword>
<feature type="transmembrane region" description="Helical" evidence="6">
    <location>
        <begin position="25"/>
        <end position="48"/>
    </location>
</feature>
<dbReference type="GO" id="GO:0005886">
    <property type="term" value="C:plasma membrane"/>
    <property type="evidence" value="ECO:0007669"/>
    <property type="project" value="UniProtKB-SubCell"/>
</dbReference>
<accession>A0A9X3L693</accession>
<feature type="transmembrane region" description="Helical" evidence="6">
    <location>
        <begin position="214"/>
        <end position="235"/>
    </location>
</feature>
<dbReference type="Pfam" id="PF12698">
    <property type="entry name" value="ABC2_membrane_3"/>
    <property type="match status" value="1"/>
</dbReference>